<evidence type="ECO:0000256" key="3">
    <source>
        <dbReference type="ARBA" id="ARBA00022676"/>
    </source>
</evidence>
<keyword evidence="4 6" id="KW-0808">Transferase</keyword>
<protein>
    <submittedName>
        <fullName evidence="6">Glycosyltransferase</fullName>
    </submittedName>
</protein>
<comment type="caution">
    <text evidence="6">The sequence shown here is derived from an EMBL/GenBank/DDBJ whole genome shotgun (WGS) entry which is preliminary data.</text>
</comment>
<comment type="similarity">
    <text evidence="2">Belongs to the glycosyltransferase 2 family.</text>
</comment>
<evidence type="ECO:0000256" key="1">
    <source>
        <dbReference type="ARBA" id="ARBA00004776"/>
    </source>
</evidence>
<sequence>MTAISIATVLYNTRTDLVNRLVQNIYNVMEKFDQVDYYLINNSPENENLSEYLKKYDQSSKVTVIPAETNRGFGAGNNLVLKYLRSDYHFVVNPDVIIKDSEQIELMVNFMNNHPECGLLSPLMKFPNGEVQHLFKKRATVFDMALRFVRIPGFEKRRQQFVNLPDGYTSIHEAENVSGSFGSMIFGVDGELHRRHFCIKKRHITSVLQSSRRNQLKAR</sequence>
<dbReference type="InterPro" id="IPR029044">
    <property type="entry name" value="Nucleotide-diphossugar_trans"/>
</dbReference>
<evidence type="ECO:0000256" key="4">
    <source>
        <dbReference type="ARBA" id="ARBA00022679"/>
    </source>
</evidence>
<dbReference type="AlphaFoldDB" id="A0A4Z0JCM9"/>
<keyword evidence="7" id="KW-1185">Reference proteome</keyword>
<dbReference type="GO" id="GO:0016757">
    <property type="term" value="F:glycosyltransferase activity"/>
    <property type="evidence" value="ECO:0007669"/>
    <property type="project" value="UniProtKB-KW"/>
</dbReference>
<dbReference type="Gene3D" id="3.90.550.10">
    <property type="entry name" value="Spore Coat Polysaccharide Biosynthesis Protein SpsA, Chain A"/>
    <property type="match status" value="1"/>
</dbReference>
<dbReference type="RefSeq" id="WP_135367509.1">
    <property type="nucleotide sequence ID" value="NZ_RKLX01000005.1"/>
</dbReference>
<dbReference type="SUPFAM" id="SSF53448">
    <property type="entry name" value="Nucleotide-diphospho-sugar transferases"/>
    <property type="match status" value="1"/>
</dbReference>
<evidence type="ECO:0000313" key="6">
    <source>
        <dbReference type="EMBL" id="TGD19352.1"/>
    </source>
</evidence>
<evidence type="ECO:0000259" key="5">
    <source>
        <dbReference type="Pfam" id="PF00535"/>
    </source>
</evidence>
<feature type="non-terminal residue" evidence="6">
    <location>
        <position position="219"/>
    </location>
</feature>
<dbReference type="InterPro" id="IPR001173">
    <property type="entry name" value="Glyco_trans_2-like"/>
</dbReference>
<keyword evidence="3" id="KW-0328">Glycosyltransferase</keyword>
<name>A0A4Z0JCM9_9LACO</name>
<gene>
    <name evidence="6" type="ORF">EGT51_04035</name>
</gene>
<feature type="domain" description="Glycosyltransferase 2-like" evidence="5">
    <location>
        <begin position="5"/>
        <end position="166"/>
    </location>
</feature>
<accession>A0A4Z0JCM9</accession>
<dbReference type="Pfam" id="PF00535">
    <property type="entry name" value="Glycos_transf_2"/>
    <property type="match status" value="1"/>
</dbReference>
<dbReference type="PANTHER" id="PTHR43179">
    <property type="entry name" value="RHAMNOSYLTRANSFERASE WBBL"/>
    <property type="match status" value="1"/>
</dbReference>
<reference evidence="6 7" key="1">
    <citation type="submission" date="2018-10" db="EMBL/GenBank/DDBJ databases">
        <title>Lactobacillus sp. R7 and Lactobacillus sp. R19 isolated from fermented mustard green product of Taiwan.</title>
        <authorList>
            <person name="Lin S.-T."/>
        </authorList>
    </citation>
    <scope>NUCLEOTIDE SEQUENCE [LARGE SCALE GENOMIC DNA]</scope>
    <source>
        <strain evidence="6 7">BCRC 81129</strain>
    </source>
</reference>
<comment type="pathway">
    <text evidence="1">Cell wall biogenesis; cell wall polysaccharide biosynthesis.</text>
</comment>
<evidence type="ECO:0000313" key="7">
    <source>
        <dbReference type="Proteomes" id="UP000297348"/>
    </source>
</evidence>
<proteinExistence type="inferred from homology"/>
<dbReference type="Proteomes" id="UP000297348">
    <property type="component" value="Unassembled WGS sequence"/>
</dbReference>
<organism evidence="6 7">
    <name type="scientific">Levilactobacillus suantsaiihabitans</name>
    <dbReference type="NCBI Taxonomy" id="2487722"/>
    <lineage>
        <taxon>Bacteria</taxon>
        <taxon>Bacillati</taxon>
        <taxon>Bacillota</taxon>
        <taxon>Bacilli</taxon>
        <taxon>Lactobacillales</taxon>
        <taxon>Lactobacillaceae</taxon>
        <taxon>Levilactobacillus</taxon>
    </lineage>
</organism>
<evidence type="ECO:0000256" key="2">
    <source>
        <dbReference type="ARBA" id="ARBA00006739"/>
    </source>
</evidence>
<dbReference type="EMBL" id="RKLX01000005">
    <property type="protein sequence ID" value="TGD19352.1"/>
    <property type="molecule type" value="Genomic_DNA"/>
</dbReference>
<dbReference type="OrthoDB" id="9771846at2"/>
<dbReference type="PANTHER" id="PTHR43179:SF12">
    <property type="entry name" value="GALACTOFURANOSYLTRANSFERASE GLFT2"/>
    <property type="match status" value="1"/>
</dbReference>